<sequence>MTYIWVALVVVLLGLTAAVAIGRGGAMARAYPDRPEVRLPADRPLTAEDLEDIDFSVTMRGYRMDEVDDVLQRLVTEIAERDALIAELAGPAKHRAPADEDDDAFGPPEAYEFVEEHPQQQARPTQRQQRAESYAQPFSQPYPQQPPRTQASADPHQT</sequence>
<keyword evidence="3" id="KW-1185">Reference proteome</keyword>
<feature type="compositionally biased region" description="Polar residues" evidence="1">
    <location>
        <begin position="148"/>
        <end position="158"/>
    </location>
</feature>
<reference evidence="3" key="1">
    <citation type="journal article" date="2019" name="Int. J. Syst. Evol. Microbiol.">
        <title>The Global Catalogue of Microorganisms (GCM) 10K type strain sequencing project: providing services to taxonomists for standard genome sequencing and annotation.</title>
        <authorList>
            <consortium name="The Broad Institute Genomics Platform"/>
            <consortium name="The Broad Institute Genome Sequencing Center for Infectious Disease"/>
            <person name="Wu L."/>
            <person name="Ma J."/>
        </authorList>
    </citation>
    <scope>NUCLEOTIDE SEQUENCE [LARGE SCALE GENOMIC DNA]</scope>
    <source>
        <strain evidence="3">CGMCC 4.7241</strain>
    </source>
</reference>
<dbReference type="Proteomes" id="UP001595699">
    <property type="component" value="Unassembled WGS sequence"/>
</dbReference>
<accession>A0ABV7YEZ9</accession>
<dbReference type="Gene3D" id="6.10.250.660">
    <property type="match status" value="1"/>
</dbReference>
<dbReference type="EMBL" id="JBHRZH010000018">
    <property type="protein sequence ID" value="MFC3763384.1"/>
    <property type="molecule type" value="Genomic_DNA"/>
</dbReference>
<evidence type="ECO:0000313" key="3">
    <source>
        <dbReference type="Proteomes" id="UP001595699"/>
    </source>
</evidence>
<proteinExistence type="predicted"/>
<organism evidence="2 3">
    <name type="scientific">Tenggerimyces flavus</name>
    <dbReference type="NCBI Taxonomy" id="1708749"/>
    <lineage>
        <taxon>Bacteria</taxon>
        <taxon>Bacillati</taxon>
        <taxon>Actinomycetota</taxon>
        <taxon>Actinomycetes</taxon>
        <taxon>Propionibacteriales</taxon>
        <taxon>Nocardioidaceae</taxon>
        <taxon>Tenggerimyces</taxon>
    </lineage>
</organism>
<gene>
    <name evidence="2" type="ORF">ACFOUW_21275</name>
</gene>
<feature type="region of interest" description="Disordered" evidence="1">
    <location>
        <begin position="88"/>
        <end position="158"/>
    </location>
</feature>
<dbReference type="NCBIfam" id="TIGR03544">
    <property type="entry name" value="DivI1A_domain"/>
    <property type="match status" value="1"/>
</dbReference>
<name>A0ABV7YEZ9_9ACTN</name>
<feature type="compositionally biased region" description="Low complexity" evidence="1">
    <location>
        <begin position="119"/>
        <end position="128"/>
    </location>
</feature>
<protein>
    <submittedName>
        <fullName evidence="2">DivIVA domain-containing protein</fullName>
    </submittedName>
</protein>
<evidence type="ECO:0000256" key="1">
    <source>
        <dbReference type="SAM" id="MobiDB-lite"/>
    </source>
</evidence>
<comment type="caution">
    <text evidence="2">The sequence shown here is derived from an EMBL/GenBank/DDBJ whole genome shotgun (WGS) entry which is preliminary data.</text>
</comment>
<evidence type="ECO:0000313" key="2">
    <source>
        <dbReference type="EMBL" id="MFC3763384.1"/>
    </source>
</evidence>
<dbReference type="RefSeq" id="WP_205117745.1">
    <property type="nucleotide sequence ID" value="NZ_JAFBCM010000001.1"/>
</dbReference>
<dbReference type="InterPro" id="IPR019933">
    <property type="entry name" value="DivIVA_domain"/>
</dbReference>